<evidence type="ECO:0000313" key="1">
    <source>
        <dbReference type="EMBL" id="PNV71924.1"/>
    </source>
</evidence>
<reference evidence="1" key="1">
    <citation type="submission" date="2018-01" db="EMBL/GenBank/DDBJ databases">
        <title>Genomic characterization of Leptospira inadai serogroup Lyme isolated from captured rat in Brazil and comparative analysis with human reference strain.</title>
        <authorList>
            <person name="Moreno L.Z."/>
            <person name="Loureiro A.P."/>
            <person name="Miraglia F."/>
            <person name="Kremer F.S."/>
            <person name="Eslabao M.R."/>
            <person name="Dellagostin O.A."/>
            <person name="Lilenbaum W."/>
            <person name="Moreno A.M."/>
        </authorList>
    </citation>
    <scope>NUCLEOTIDE SEQUENCE [LARGE SCALE GENOMIC DNA]</scope>
    <source>
        <strain evidence="1">M34/99</strain>
    </source>
</reference>
<organism evidence="1 2">
    <name type="scientific">Leptospira inadai serovar Lyme</name>
    <dbReference type="NCBI Taxonomy" id="293084"/>
    <lineage>
        <taxon>Bacteria</taxon>
        <taxon>Pseudomonadati</taxon>
        <taxon>Spirochaetota</taxon>
        <taxon>Spirochaetia</taxon>
        <taxon>Leptospirales</taxon>
        <taxon>Leptospiraceae</taxon>
        <taxon>Leptospira</taxon>
    </lineage>
</organism>
<gene>
    <name evidence="1" type="ORF">BES34_020380</name>
</gene>
<keyword evidence="2" id="KW-1185">Reference proteome</keyword>
<accession>A0ABX4YD58</accession>
<proteinExistence type="predicted"/>
<evidence type="ECO:0000313" key="2">
    <source>
        <dbReference type="Proteomes" id="UP000094669"/>
    </source>
</evidence>
<dbReference type="Proteomes" id="UP000094669">
    <property type="component" value="Unassembled WGS sequence"/>
</dbReference>
<comment type="caution">
    <text evidence="1">The sequence shown here is derived from an EMBL/GenBank/DDBJ whole genome shotgun (WGS) entry which is preliminary data.</text>
</comment>
<sequence>MDAGKIRLRERSVWRKVVDIRILIRMGFSEKFLYRSNSLSTCISKLSFILTFLRKFRSVINRK</sequence>
<name>A0ABX4YD58_9LEPT</name>
<protein>
    <submittedName>
        <fullName evidence="1">Uncharacterized protein</fullName>
    </submittedName>
</protein>
<dbReference type="EMBL" id="MCRM02000037">
    <property type="protein sequence ID" value="PNV71924.1"/>
    <property type="molecule type" value="Genomic_DNA"/>
</dbReference>